<feature type="region of interest" description="Disordered" evidence="1">
    <location>
        <begin position="43"/>
        <end position="62"/>
    </location>
</feature>
<sequence length="91" mass="10507">MRQNSQLSQQIFPMDDIVKTINDAEIVFNESKLDLTDLLDEMPESTTNDANEEPISIQHSPEEYEDFGKVSTEECTDVYITEPNIRILDMH</sequence>
<reference evidence="2 3" key="1">
    <citation type="journal article" date="2021" name="BMC Biol.">
        <title>Horizontally acquired antibacterial genes associated with adaptive radiation of ladybird beetles.</title>
        <authorList>
            <person name="Li H.S."/>
            <person name="Tang X.F."/>
            <person name="Huang Y.H."/>
            <person name="Xu Z.Y."/>
            <person name="Chen M.L."/>
            <person name="Du X.Y."/>
            <person name="Qiu B.Y."/>
            <person name="Chen P.T."/>
            <person name="Zhang W."/>
            <person name="Slipinski A."/>
            <person name="Escalona H.E."/>
            <person name="Waterhouse R.M."/>
            <person name="Zwick A."/>
            <person name="Pang H."/>
        </authorList>
    </citation>
    <scope>NUCLEOTIDE SEQUENCE [LARGE SCALE GENOMIC DNA]</scope>
    <source>
        <strain evidence="2">SYSU2018</strain>
    </source>
</reference>
<organism evidence="2 3">
    <name type="scientific">Cryptolaemus montrouzieri</name>
    <dbReference type="NCBI Taxonomy" id="559131"/>
    <lineage>
        <taxon>Eukaryota</taxon>
        <taxon>Metazoa</taxon>
        <taxon>Ecdysozoa</taxon>
        <taxon>Arthropoda</taxon>
        <taxon>Hexapoda</taxon>
        <taxon>Insecta</taxon>
        <taxon>Pterygota</taxon>
        <taxon>Neoptera</taxon>
        <taxon>Endopterygota</taxon>
        <taxon>Coleoptera</taxon>
        <taxon>Polyphaga</taxon>
        <taxon>Cucujiformia</taxon>
        <taxon>Coccinelloidea</taxon>
        <taxon>Coccinellidae</taxon>
        <taxon>Scymninae</taxon>
        <taxon>Scymnini</taxon>
        <taxon>Cryptolaemus</taxon>
    </lineage>
</organism>
<keyword evidence="3" id="KW-1185">Reference proteome</keyword>
<proteinExistence type="predicted"/>
<protein>
    <submittedName>
        <fullName evidence="2">Uncharacterized protein</fullName>
    </submittedName>
</protein>
<dbReference type="AlphaFoldDB" id="A0ABD2NWY3"/>
<name>A0ABD2NWY3_9CUCU</name>
<dbReference type="EMBL" id="JABFTP020000144">
    <property type="protein sequence ID" value="KAL3283120.1"/>
    <property type="molecule type" value="Genomic_DNA"/>
</dbReference>
<evidence type="ECO:0000313" key="2">
    <source>
        <dbReference type="EMBL" id="KAL3283120.1"/>
    </source>
</evidence>
<evidence type="ECO:0000256" key="1">
    <source>
        <dbReference type="SAM" id="MobiDB-lite"/>
    </source>
</evidence>
<gene>
    <name evidence="2" type="ORF">HHI36_006276</name>
</gene>
<comment type="caution">
    <text evidence="2">The sequence shown here is derived from an EMBL/GenBank/DDBJ whole genome shotgun (WGS) entry which is preliminary data.</text>
</comment>
<dbReference type="Proteomes" id="UP001516400">
    <property type="component" value="Unassembled WGS sequence"/>
</dbReference>
<evidence type="ECO:0000313" key="3">
    <source>
        <dbReference type="Proteomes" id="UP001516400"/>
    </source>
</evidence>
<accession>A0ABD2NWY3</accession>